<evidence type="ECO:0000256" key="3">
    <source>
        <dbReference type="ARBA" id="ARBA00022729"/>
    </source>
</evidence>
<gene>
    <name evidence="11" type="ORF">RND81_10G055700</name>
</gene>
<dbReference type="Pfam" id="PF14541">
    <property type="entry name" value="TAXi_C"/>
    <property type="match status" value="1"/>
</dbReference>
<dbReference type="InterPro" id="IPR032861">
    <property type="entry name" value="TAXi_N"/>
</dbReference>
<feature type="domain" description="Peptidase A1" evidence="10">
    <location>
        <begin position="108"/>
        <end position="439"/>
    </location>
</feature>
<sequence length="444" mass="48356">MKHHNHFTLTIFFLLHLTIGLGRHVTVQAQAQAQCKAQEDKDSTLQIIHISSPCSPMRPKTPMSWEQSVAQTQAQDRARLNYLTTLVVAHKSVAPVAWGRQLMQSPTYLVRVKIGTPPRTLFMALDTSSDAAWLPCSGCLGCSSSSHFAPNKSSSFKSLGCSTHQCQQVINPSCFQKLCTFNQTYGSSTIAATLSQDTLSLAQDLLPKYVFGCISKATGSSVPPQGLLGLGRGLLSLLSQTQTLYKSTFSYCLPNFRASNFSGQLRLGLVAQPQRGHYTPLLKNPRRSSLYYVNLVGIKVGRKTVDIPSSALAFDPTTGAGTIIDSGTVYTRLVLPAYTAVRDEFRRQMRTAIVTSLGGFDTCYTVPVTIPTITFMFQGLNMTLTQDSFLLHSVSTSTACLAMAAAPDNVNSVLNVIASMQQQNHRVVFDVPNSRVGISREPCS</sequence>
<dbReference type="SUPFAM" id="SSF50630">
    <property type="entry name" value="Acid proteases"/>
    <property type="match status" value="1"/>
</dbReference>
<evidence type="ECO:0000313" key="12">
    <source>
        <dbReference type="Proteomes" id="UP001443914"/>
    </source>
</evidence>
<evidence type="ECO:0000259" key="10">
    <source>
        <dbReference type="PROSITE" id="PS51767"/>
    </source>
</evidence>
<evidence type="ECO:0000256" key="9">
    <source>
        <dbReference type="SAM" id="SignalP"/>
    </source>
</evidence>
<dbReference type="Pfam" id="PF14543">
    <property type="entry name" value="TAXi_N"/>
    <property type="match status" value="1"/>
</dbReference>
<feature type="signal peptide" evidence="9">
    <location>
        <begin position="1"/>
        <end position="22"/>
    </location>
</feature>
<dbReference type="Proteomes" id="UP001443914">
    <property type="component" value="Unassembled WGS sequence"/>
</dbReference>
<feature type="active site" evidence="8">
    <location>
        <position position="325"/>
    </location>
</feature>
<dbReference type="GO" id="GO:0006508">
    <property type="term" value="P:proteolysis"/>
    <property type="evidence" value="ECO:0007669"/>
    <property type="project" value="UniProtKB-KW"/>
</dbReference>
<organism evidence="11 12">
    <name type="scientific">Saponaria officinalis</name>
    <name type="common">Common soapwort</name>
    <name type="synonym">Lychnis saponaria</name>
    <dbReference type="NCBI Taxonomy" id="3572"/>
    <lineage>
        <taxon>Eukaryota</taxon>
        <taxon>Viridiplantae</taxon>
        <taxon>Streptophyta</taxon>
        <taxon>Embryophyta</taxon>
        <taxon>Tracheophyta</taxon>
        <taxon>Spermatophyta</taxon>
        <taxon>Magnoliopsida</taxon>
        <taxon>eudicotyledons</taxon>
        <taxon>Gunneridae</taxon>
        <taxon>Pentapetalae</taxon>
        <taxon>Caryophyllales</taxon>
        <taxon>Caryophyllaceae</taxon>
        <taxon>Caryophylleae</taxon>
        <taxon>Saponaria</taxon>
    </lineage>
</organism>
<keyword evidence="7" id="KW-0325">Glycoprotein</keyword>
<dbReference type="GO" id="GO:0004190">
    <property type="term" value="F:aspartic-type endopeptidase activity"/>
    <property type="evidence" value="ECO:0007669"/>
    <property type="project" value="UniProtKB-KW"/>
</dbReference>
<dbReference type="PROSITE" id="PS51767">
    <property type="entry name" value="PEPTIDASE_A1"/>
    <property type="match status" value="1"/>
</dbReference>
<accession>A0AAW1HZB7</accession>
<comment type="similarity">
    <text evidence="1">Belongs to the peptidase A1 family.</text>
</comment>
<keyword evidence="4" id="KW-0064">Aspartyl protease</keyword>
<keyword evidence="6" id="KW-1015">Disulfide bond</keyword>
<dbReference type="PANTHER" id="PTHR13683">
    <property type="entry name" value="ASPARTYL PROTEASES"/>
    <property type="match status" value="1"/>
</dbReference>
<name>A0AAW1HZB7_SAPOF</name>
<dbReference type="FunFam" id="2.40.70.10:FF:000040">
    <property type="entry name" value="aspartyl protease AED3"/>
    <property type="match status" value="1"/>
</dbReference>
<dbReference type="InterPro" id="IPR001461">
    <property type="entry name" value="Aspartic_peptidase_A1"/>
</dbReference>
<keyword evidence="5" id="KW-0378">Hydrolase</keyword>
<dbReference type="InterPro" id="IPR033121">
    <property type="entry name" value="PEPTIDASE_A1"/>
</dbReference>
<feature type="active site" evidence="8">
    <location>
        <position position="126"/>
    </location>
</feature>
<proteinExistence type="inferred from homology"/>
<evidence type="ECO:0000256" key="4">
    <source>
        <dbReference type="ARBA" id="ARBA00022750"/>
    </source>
</evidence>
<evidence type="ECO:0000256" key="8">
    <source>
        <dbReference type="PIRSR" id="PIRSR601461-1"/>
    </source>
</evidence>
<evidence type="ECO:0000256" key="2">
    <source>
        <dbReference type="ARBA" id="ARBA00022670"/>
    </source>
</evidence>
<dbReference type="FunFam" id="2.40.70.10:FF:000022">
    <property type="entry name" value="Aspartyl protease AED3"/>
    <property type="match status" value="1"/>
</dbReference>
<dbReference type="PANTHER" id="PTHR13683:SF798">
    <property type="entry name" value="ASPARTYL PROTEASE AED3-LIKE"/>
    <property type="match status" value="1"/>
</dbReference>
<keyword evidence="3 9" id="KW-0732">Signal</keyword>
<dbReference type="AlphaFoldDB" id="A0AAW1HZB7"/>
<dbReference type="Gene3D" id="2.40.70.10">
    <property type="entry name" value="Acid Proteases"/>
    <property type="match status" value="2"/>
</dbReference>
<keyword evidence="12" id="KW-1185">Reference proteome</keyword>
<dbReference type="EMBL" id="JBDFQZ010000010">
    <property type="protein sequence ID" value="KAK9682175.1"/>
    <property type="molecule type" value="Genomic_DNA"/>
</dbReference>
<reference evidence="11" key="1">
    <citation type="submission" date="2024-03" db="EMBL/GenBank/DDBJ databases">
        <title>WGS assembly of Saponaria officinalis var. Norfolk2.</title>
        <authorList>
            <person name="Jenkins J."/>
            <person name="Shu S."/>
            <person name="Grimwood J."/>
            <person name="Barry K."/>
            <person name="Goodstein D."/>
            <person name="Schmutz J."/>
            <person name="Leebens-Mack J."/>
            <person name="Osbourn A."/>
        </authorList>
    </citation>
    <scope>NUCLEOTIDE SEQUENCE [LARGE SCALE GENOMIC DNA]</scope>
    <source>
        <strain evidence="11">JIC</strain>
    </source>
</reference>
<keyword evidence="2" id="KW-0645">Protease</keyword>
<evidence type="ECO:0000256" key="6">
    <source>
        <dbReference type="ARBA" id="ARBA00023157"/>
    </source>
</evidence>
<evidence type="ECO:0000313" key="11">
    <source>
        <dbReference type="EMBL" id="KAK9682175.1"/>
    </source>
</evidence>
<feature type="chain" id="PRO_5043889582" description="Peptidase A1 domain-containing protein" evidence="9">
    <location>
        <begin position="23"/>
        <end position="444"/>
    </location>
</feature>
<evidence type="ECO:0000256" key="7">
    <source>
        <dbReference type="ARBA" id="ARBA00023180"/>
    </source>
</evidence>
<protein>
    <recommendedName>
        <fullName evidence="10">Peptidase A1 domain-containing protein</fullName>
    </recommendedName>
</protein>
<dbReference type="InterPro" id="IPR032799">
    <property type="entry name" value="TAXi_C"/>
</dbReference>
<dbReference type="InterPro" id="IPR021109">
    <property type="entry name" value="Peptidase_aspartic_dom_sf"/>
</dbReference>
<evidence type="ECO:0000256" key="5">
    <source>
        <dbReference type="ARBA" id="ARBA00022801"/>
    </source>
</evidence>
<comment type="caution">
    <text evidence="11">The sequence shown here is derived from an EMBL/GenBank/DDBJ whole genome shotgun (WGS) entry which is preliminary data.</text>
</comment>
<evidence type="ECO:0000256" key="1">
    <source>
        <dbReference type="ARBA" id="ARBA00007447"/>
    </source>
</evidence>